<dbReference type="RefSeq" id="XP_001227130.1">
    <property type="nucleotide sequence ID" value="XM_001227129.1"/>
</dbReference>
<dbReference type="EMBL" id="CH408034">
    <property type="protein sequence ID" value="EAQ85189.1"/>
    <property type="molecule type" value="Genomic_DNA"/>
</dbReference>
<name>Q2GS51_CHAGB</name>
<evidence type="ECO:0000313" key="2">
    <source>
        <dbReference type="EMBL" id="EAQ85189.1"/>
    </source>
</evidence>
<protein>
    <submittedName>
        <fullName evidence="2">Uncharacterized protein</fullName>
    </submittedName>
</protein>
<dbReference type="HOGENOM" id="CLU_2305766_0_0_1"/>
<feature type="region of interest" description="Disordered" evidence="1">
    <location>
        <begin position="50"/>
        <end position="80"/>
    </location>
</feature>
<dbReference type="VEuPathDB" id="FungiDB:CHGG_09203"/>
<sequence length="100" mass="10498">MEAEREAGVDRMKDHYNRTTDSNRDRQAHHAPCAPITSCCIAGAAAITATGSPAVPRQRSRAGTATAGSGPAPSPGIATVGASSAYCRRRRIPRLRRIVG</sequence>
<dbReference type="AlphaFoldDB" id="Q2GS51"/>
<keyword evidence="3" id="KW-1185">Reference proteome</keyword>
<dbReference type="Proteomes" id="UP000001056">
    <property type="component" value="Unassembled WGS sequence"/>
</dbReference>
<accession>Q2GS51</accession>
<evidence type="ECO:0000313" key="3">
    <source>
        <dbReference type="Proteomes" id="UP000001056"/>
    </source>
</evidence>
<gene>
    <name evidence="2" type="ORF">CHGG_09203</name>
</gene>
<feature type="compositionally biased region" description="Basic and acidic residues" evidence="1">
    <location>
        <begin position="1"/>
        <end position="28"/>
    </location>
</feature>
<reference evidence="3" key="1">
    <citation type="journal article" date="2015" name="Genome Announc.">
        <title>Draft genome sequence of the cellulolytic fungus Chaetomium globosum.</title>
        <authorList>
            <person name="Cuomo C.A."/>
            <person name="Untereiner W.A."/>
            <person name="Ma L.-J."/>
            <person name="Grabherr M."/>
            <person name="Birren B.W."/>
        </authorList>
    </citation>
    <scope>NUCLEOTIDE SEQUENCE [LARGE SCALE GENOMIC DNA]</scope>
    <source>
        <strain evidence="3">ATCC 6205 / CBS 148.51 / DSM 1962 / NBRC 6347 / NRRL 1970</strain>
    </source>
</reference>
<evidence type="ECO:0000256" key="1">
    <source>
        <dbReference type="SAM" id="MobiDB-lite"/>
    </source>
</evidence>
<dbReference type="GeneID" id="4395056"/>
<organism evidence="2 3">
    <name type="scientific">Chaetomium globosum (strain ATCC 6205 / CBS 148.51 / DSM 1962 / NBRC 6347 / NRRL 1970)</name>
    <name type="common">Soil fungus</name>
    <dbReference type="NCBI Taxonomy" id="306901"/>
    <lineage>
        <taxon>Eukaryota</taxon>
        <taxon>Fungi</taxon>
        <taxon>Dikarya</taxon>
        <taxon>Ascomycota</taxon>
        <taxon>Pezizomycotina</taxon>
        <taxon>Sordariomycetes</taxon>
        <taxon>Sordariomycetidae</taxon>
        <taxon>Sordariales</taxon>
        <taxon>Chaetomiaceae</taxon>
        <taxon>Chaetomium</taxon>
    </lineage>
</organism>
<feature type="region of interest" description="Disordered" evidence="1">
    <location>
        <begin position="1"/>
        <end position="29"/>
    </location>
</feature>
<proteinExistence type="predicted"/>
<dbReference type="InParanoid" id="Q2GS51"/>
<feature type="compositionally biased region" description="Low complexity" evidence="1">
    <location>
        <begin position="61"/>
        <end position="71"/>
    </location>
</feature>